<sequence length="279" mass="30122">MADVLAPARPRPAAVLRHARTYLRLAAAWVRSSYSYRLSFWLMVLSSFAVNAIEFLAVVFIFANVPDLGGFSLREVAFLYGTTGVPMALANLLVGSVEDLGRSIRTGTLDQMLVRPVPLLVQVCSDRFALRRVGRLGQAVAVLVWAGLFVDWSPAAVLLTLVALLAGTAIFFGIFVGFAAIQFWTADAAEVANAFTYGGSSLTQYPLTIYPRELVAGLTFLVPVAFVNWYPALLVLDRPEASGYPGWLGLASPVVAALVLALAGLVWRLGVRHYRSTGS</sequence>
<gene>
    <name evidence="2" type="ORF">M8330_01385</name>
</gene>
<dbReference type="Proteomes" id="UP001139485">
    <property type="component" value="Unassembled WGS sequence"/>
</dbReference>
<protein>
    <submittedName>
        <fullName evidence="2">ABC transporter permease</fullName>
    </submittedName>
</protein>
<reference evidence="2" key="1">
    <citation type="submission" date="2022-05" db="EMBL/GenBank/DDBJ databases">
        <authorList>
            <person name="Tuo L."/>
        </authorList>
    </citation>
    <scope>NUCLEOTIDE SEQUENCE</scope>
    <source>
        <strain evidence="2">BSK12Z-4</strain>
    </source>
</reference>
<keyword evidence="3" id="KW-1185">Reference proteome</keyword>
<dbReference type="RefSeq" id="WP_250054397.1">
    <property type="nucleotide sequence ID" value="NZ_JAMJPH010000020.1"/>
</dbReference>
<feature type="transmembrane region" description="Helical" evidence="1">
    <location>
        <begin position="156"/>
        <end position="181"/>
    </location>
</feature>
<evidence type="ECO:0000256" key="1">
    <source>
        <dbReference type="SAM" id="Phobius"/>
    </source>
</evidence>
<dbReference type="PANTHER" id="PTHR36833:SF1">
    <property type="entry name" value="INTEGRAL MEMBRANE TRANSPORT PROTEIN"/>
    <property type="match status" value="1"/>
</dbReference>
<organism evidence="2 3">
    <name type="scientific">Nocardioides bruguierae</name>
    <dbReference type="NCBI Taxonomy" id="2945102"/>
    <lineage>
        <taxon>Bacteria</taxon>
        <taxon>Bacillati</taxon>
        <taxon>Actinomycetota</taxon>
        <taxon>Actinomycetes</taxon>
        <taxon>Propionibacteriales</taxon>
        <taxon>Nocardioidaceae</taxon>
        <taxon>Nocardioides</taxon>
    </lineage>
</organism>
<feature type="transmembrane region" description="Helical" evidence="1">
    <location>
        <begin position="133"/>
        <end position="150"/>
    </location>
</feature>
<dbReference type="AlphaFoldDB" id="A0A9X2D612"/>
<name>A0A9X2D612_9ACTN</name>
<feature type="transmembrane region" description="Helical" evidence="1">
    <location>
        <begin position="244"/>
        <end position="267"/>
    </location>
</feature>
<keyword evidence="1" id="KW-0472">Membrane</keyword>
<evidence type="ECO:0000313" key="3">
    <source>
        <dbReference type="Proteomes" id="UP001139485"/>
    </source>
</evidence>
<comment type="caution">
    <text evidence="2">The sequence shown here is derived from an EMBL/GenBank/DDBJ whole genome shotgun (WGS) entry which is preliminary data.</text>
</comment>
<accession>A0A9X2D612</accession>
<dbReference type="PANTHER" id="PTHR36833">
    <property type="entry name" value="SLR0610 PROTEIN-RELATED"/>
    <property type="match status" value="1"/>
</dbReference>
<proteinExistence type="predicted"/>
<evidence type="ECO:0000313" key="2">
    <source>
        <dbReference type="EMBL" id="MCM0618944.1"/>
    </source>
</evidence>
<feature type="transmembrane region" description="Helical" evidence="1">
    <location>
        <begin position="214"/>
        <end position="232"/>
    </location>
</feature>
<feature type="transmembrane region" description="Helical" evidence="1">
    <location>
        <begin position="40"/>
        <end position="65"/>
    </location>
</feature>
<dbReference type="InterPro" id="IPR010390">
    <property type="entry name" value="ABC-2_transporter-like"/>
</dbReference>
<keyword evidence="1" id="KW-0812">Transmembrane</keyword>
<dbReference type="Pfam" id="PF06182">
    <property type="entry name" value="ABC2_membrane_6"/>
    <property type="match status" value="1"/>
</dbReference>
<keyword evidence="1" id="KW-1133">Transmembrane helix</keyword>
<dbReference type="EMBL" id="JAMOIL010000001">
    <property type="protein sequence ID" value="MCM0618944.1"/>
    <property type="molecule type" value="Genomic_DNA"/>
</dbReference>
<feature type="transmembrane region" description="Helical" evidence="1">
    <location>
        <begin position="77"/>
        <end position="95"/>
    </location>
</feature>